<keyword evidence="2" id="KW-1185">Reference proteome</keyword>
<sequence>MDNMDVPVCGKLARLELLKKDFVEQIENCISSEEVNLTVGWYLKYGLAIGIPKECLIESIHDNSDLYKTAKLLTDMDILQGRTPPLFREGDIVEVIVNVKNTTYHKGVIFKTTYHFVENEWMYYIIENNKKISKRYFKNDLALINKANFTNY</sequence>
<evidence type="ECO:0000313" key="2">
    <source>
        <dbReference type="Proteomes" id="UP000184310"/>
    </source>
</evidence>
<dbReference type="EMBL" id="FQZB01000012">
    <property type="protein sequence ID" value="SHJ97741.1"/>
    <property type="molecule type" value="Genomic_DNA"/>
</dbReference>
<dbReference type="RefSeq" id="WP_072989390.1">
    <property type="nucleotide sequence ID" value="NZ_FQZB01000012.1"/>
</dbReference>
<organism evidence="1 2">
    <name type="scientific">Clostridium cavendishii DSM 21758</name>
    <dbReference type="NCBI Taxonomy" id="1121302"/>
    <lineage>
        <taxon>Bacteria</taxon>
        <taxon>Bacillati</taxon>
        <taxon>Bacillota</taxon>
        <taxon>Clostridia</taxon>
        <taxon>Eubacteriales</taxon>
        <taxon>Clostridiaceae</taxon>
        <taxon>Clostridium</taxon>
    </lineage>
</organism>
<dbReference type="Proteomes" id="UP000184310">
    <property type="component" value="Unassembled WGS sequence"/>
</dbReference>
<name>A0A1M6NPS7_9CLOT</name>
<evidence type="ECO:0000313" key="1">
    <source>
        <dbReference type="EMBL" id="SHJ97741.1"/>
    </source>
</evidence>
<dbReference type="AlphaFoldDB" id="A0A1M6NPS7"/>
<gene>
    <name evidence="1" type="ORF">SAMN02745163_02974</name>
</gene>
<protein>
    <submittedName>
        <fullName evidence="1">Uncharacterized protein</fullName>
    </submittedName>
</protein>
<accession>A0A1M6NPS7</accession>
<dbReference type="OrthoDB" id="9859500at2"/>
<reference evidence="1 2" key="1">
    <citation type="submission" date="2016-11" db="EMBL/GenBank/DDBJ databases">
        <authorList>
            <person name="Jaros S."/>
            <person name="Januszkiewicz K."/>
            <person name="Wedrychowicz H."/>
        </authorList>
    </citation>
    <scope>NUCLEOTIDE SEQUENCE [LARGE SCALE GENOMIC DNA]</scope>
    <source>
        <strain evidence="1 2">DSM 21758</strain>
    </source>
</reference>
<proteinExistence type="predicted"/>